<dbReference type="SMART" id="SM00487">
    <property type="entry name" value="DEXDc"/>
    <property type="match status" value="1"/>
</dbReference>
<dbReference type="PANTHER" id="PTHR13710">
    <property type="entry name" value="DNA HELICASE RECQ FAMILY MEMBER"/>
    <property type="match status" value="1"/>
</dbReference>
<keyword evidence="7" id="KW-0238">DNA-binding</keyword>
<dbReference type="PROSITE" id="PS50967">
    <property type="entry name" value="HRDC"/>
    <property type="match status" value="1"/>
</dbReference>
<dbReference type="PROSITE" id="PS51192">
    <property type="entry name" value="HELICASE_ATP_BIND_1"/>
    <property type="match status" value="1"/>
</dbReference>
<evidence type="ECO:0000313" key="16">
    <source>
        <dbReference type="Proteomes" id="UP001055712"/>
    </source>
</evidence>
<evidence type="ECO:0000256" key="8">
    <source>
        <dbReference type="ARBA" id="ARBA00023235"/>
    </source>
</evidence>
<dbReference type="GO" id="GO:0005694">
    <property type="term" value="C:chromosome"/>
    <property type="evidence" value="ECO:0007669"/>
    <property type="project" value="TreeGrafter"/>
</dbReference>
<dbReference type="InterPro" id="IPR036390">
    <property type="entry name" value="WH_DNA-bd_sf"/>
</dbReference>
<dbReference type="Pfam" id="PF00271">
    <property type="entry name" value="Helicase_C"/>
    <property type="match status" value="1"/>
</dbReference>
<dbReference type="InterPro" id="IPR029491">
    <property type="entry name" value="Helicase_HTH"/>
</dbReference>
<reference evidence="15" key="1">
    <citation type="journal article" date="2019" name="Plant J.">
        <title>Chlorella vulgaris genome assembly and annotation reveals the molecular basis for metabolic acclimation to high light conditions.</title>
        <authorList>
            <person name="Cecchin M."/>
            <person name="Marcolungo L."/>
            <person name="Rossato M."/>
            <person name="Girolomoni L."/>
            <person name="Cosentino E."/>
            <person name="Cuine S."/>
            <person name="Li-Beisson Y."/>
            <person name="Delledonne M."/>
            <person name="Ballottari M."/>
        </authorList>
    </citation>
    <scope>NUCLEOTIDE SEQUENCE</scope>
    <source>
        <strain evidence="15">211/11P</strain>
    </source>
</reference>
<evidence type="ECO:0000256" key="7">
    <source>
        <dbReference type="ARBA" id="ARBA00023125"/>
    </source>
</evidence>
<evidence type="ECO:0000313" key="15">
    <source>
        <dbReference type="EMBL" id="KAI3423436.1"/>
    </source>
</evidence>
<protein>
    <recommendedName>
        <fullName evidence="10">DNA 3'-5' helicase</fullName>
        <ecNumber evidence="10">5.6.2.4</ecNumber>
    </recommendedName>
</protein>
<comment type="caution">
    <text evidence="15">The sequence shown here is derived from an EMBL/GenBank/DDBJ whole genome shotgun (WGS) entry which is preliminary data.</text>
</comment>
<evidence type="ECO:0000256" key="11">
    <source>
        <dbReference type="SAM" id="MobiDB-lite"/>
    </source>
</evidence>
<evidence type="ECO:0000256" key="9">
    <source>
        <dbReference type="ARBA" id="ARBA00034617"/>
    </source>
</evidence>
<evidence type="ECO:0000256" key="5">
    <source>
        <dbReference type="ARBA" id="ARBA00022806"/>
    </source>
</evidence>
<dbReference type="EC" id="5.6.2.4" evidence="10"/>
<dbReference type="GO" id="GO:0016787">
    <property type="term" value="F:hydrolase activity"/>
    <property type="evidence" value="ECO:0007669"/>
    <property type="project" value="UniProtKB-KW"/>
</dbReference>
<evidence type="ECO:0000256" key="6">
    <source>
        <dbReference type="ARBA" id="ARBA00022840"/>
    </source>
</evidence>
<evidence type="ECO:0000256" key="10">
    <source>
        <dbReference type="ARBA" id="ARBA00034808"/>
    </source>
</evidence>
<evidence type="ECO:0000259" key="12">
    <source>
        <dbReference type="PROSITE" id="PS50967"/>
    </source>
</evidence>
<dbReference type="PANTHER" id="PTHR13710:SF120">
    <property type="entry name" value="BIFUNCTIONAL 3'-5' EXONUCLEASE_ATP-DEPENDENT HELICASE WRN"/>
    <property type="match status" value="1"/>
</dbReference>
<dbReference type="Gene3D" id="1.10.150.80">
    <property type="entry name" value="HRDC domain"/>
    <property type="match status" value="1"/>
</dbReference>
<dbReference type="GO" id="GO:0006260">
    <property type="term" value="P:DNA replication"/>
    <property type="evidence" value="ECO:0007669"/>
    <property type="project" value="InterPro"/>
</dbReference>
<dbReference type="AlphaFoldDB" id="A0A9D4TEL5"/>
<keyword evidence="6" id="KW-0067">ATP-binding</keyword>
<dbReference type="InterPro" id="IPR036388">
    <property type="entry name" value="WH-like_DNA-bd_sf"/>
</dbReference>
<feature type="domain" description="Helicase ATP-binding" evidence="13">
    <location>
        <begin position="45"/>
        <end position="212"/>
    </location>
</feature>
<keyword evidence="16" id="KW-1185">Reference proteome</keyword>
<dbReference type="InterPro" id="IPR001650">
    <property type="entry name" value="Helicase_C-like"/>
</dbReference>
<dbReference type="SUPFAM" id="SSF52540">
    <property type="entry name" value="P-loop containing nucleoside triphosphate hydrolases"/>
    <property type="match status" value="1"/>
</dbReference>
<dbReference type="GO" id="GO:0005524">
    <property type="term" value="F:ATP binding"/>
    <property type="evidence" value="ECO:0007669"/>
    <property type="project" value="UniProtKB-KW"/>
</dbReference>
<dbReference type="InterPro" id="IPR027417">
    <property type="entry name" value="P-loop_NTPase"/>
</dbReference>
<dbReference type="GO" id="GO:0000724">
    <property type="term" value="P:double-strand break repair via homologous recombination"/>
    <property type="evidence" value="ECO:0007669"/>
    <property type="project" value="TreeGrafter"/>
</dbReference>
<dbReference type="Pfam" id="PF09382">
    <property type="entry name" value="RQC"/>
    <property type="match status" value="1"/>
</dbReference>
<reference evidence="15" key="2">
    <citation type="submission" date="2020-11" db="EMBL/GenBank/DDBJ databases">
        <authorList>
            <person name="Cecchin M."/>
            <person name="Marcolungo L."/>
            <person name="Rossato M."/>
            <person name="Girolomoni L."/>
            <person name="Cosentino E."/>
            <person name="Cuine S."/>
            <person name="Li-Beisson Y."/>
            <person name="Delledonne M."/>
            <person name="Ballottari M."/>
        </authorList>
    </citation>
    <scope>NUCLEOTIDE SEQUENCE</scope>
    <source>
        <strain evidence="15">211/11P</strain>
        <tissue evidence="15">Whole cell</tissue>
    </source>
</reference>
<dbReference type="GO" id="GO:0005737">
    <property type="term" value="C:cytoplasm"/>
    <property type="evidence" value="ECO:0007669"/>
    <property type="project" value="TreeGrafter"/>
</dbReference>
<name>A0A9D4TEL5_CHLVU</name>
<comment type="cofactor">
    <cofactor evidence="1">
        <name>Zn(2+)</name>
        <dbReference type="ChEBI" id="CHEBI:29105"/>
    </cofactor>
</comment>
<dbReference type="Gene3D" id="3.40.50.300">
    <property type="entry name" value="P-loop containing nucleotide triphosphate hydrolases"/>
    <property type="match status" value="2"/>
</dbReference>
<dbReference type="FunFam" id="3.40.50.300:FF:001389">
    <property type="entry name" value="ATP-dependent DNA helicase RecQ"/>
    <property type="match status" value="1"/>
</dbReference>
<feature type="domain" description="Helicase C-terminal" evidence="14">
    <location>
        <begin position="234"/>
        <end position="391"/>
    </location>
</feature>
<dbReference type="NCBIfam" id="TIGR00614">
    <property type="entry name" value="recQ_fam"/>
    <property type="match status" value="1"/>
</dbReference>
<dbReference type="Pfam" id="PF14493">
    <property type="entry name" value="HTH_40"/>
    <property type="match status" value="1"/>
</dbReference>
<comment type="catalytic activity">
    <reaction evidence="9">
        <text>Couples ATP hydrolysis with the unwinding of duplex DNA by translocating in the 3'-5' direction.</text>
        <dbReference type="EC" id="5.6.2.4"/>
    </reaction>
</comment>
<dbReference type="GO" id="GO:0009378">
    <property type="term" value="F:four-way junction helicase activity"/>
    <property type="evidence" value="ECO:0007669"/>
    <property type="project" value="TreeGrafter"/>
</dbReference>
<dbReference type="SMART" id="SM00490">
    <property type="entry name" value="HELICc"/>
    <property type="match status" value="1"/>
</dbReference>
<dbReference type="GO" id="GO:0043138">
    <property type="term" value="F:3'-5' DNA helicase activity"/>
    <property type="evidence" value="ECO:0007669"/>
    <property type="project" value="UniProtKB-EC"/>
</dbReference>
<keyword evidence="4" id="KW-0378">Hydrolase</keyword>
<organism evidence="15 16">
    <name type="scientific">Chlorella vulgaris</name>
    <name type="common">Green alga</name>
    <dbReference type="NCBI Taxonomy" id="3077"/>
    <lineage>
        <taxon>Eukaryota</taxon>
        <taxon>Viridiplantae</taxon>
        <taxon>Chlorophyta</taxon>
        <taxon>core chlorophytes</taxon>
        <taxon>Trebouxiophyceae</taxon>
        <taxon>Chlorellales</taxon>
        <taxon>Chlorellaceae</taxon>
        <taxon>Chlorella clade</taxon>
        <taxon>Chlorella</taxon>
    </lineage>
</organism>
<dbReference type="OrthoDB" id="10261556at2759"/>
<evidence type="ECO:0000256" key="4">
    <source>
        <dbReference type="ARBA" id="ARBA00022801"/>
    </source>
</evidence>
<dbReference type="SMART" id="SM00341">
    <property type="entry name" value="HRDC"/>
    <property type="match status" value="1"/>
</dbReference>
<dbReference type="Pfam" id="PF00570">
    <property type="entry name" value="HRDC"/>
    <property type="match status" value="1"/>
</dbReference>
<dbReference type="EMBL" id="SIDB01000021">
    <property type="protein sequence ID" value="KAI3423436.1"/>
    <property type="molecule type" value="Genomic_DNA"/>
</dbReference>
<dbReference type="SUPFAM" id="SSF47819">
    <property type="entry name" value="HRDC-like"/>
    <property type="match status" value="1"/>
</dbReference>
<dbReference type="SMART" id="SM00956">
    <property type="entry name" value="RQC"/>
    <property type="match status" value="1"/>
</dbReference>
<gene>
    <name evidence="15" type="ORF">D9Q98_010652</name>
</gene>
<accession>A0A9D4TEL5</accession>
<dbReference type="SUPFAM" id="SSF46785">
    <property type="entry name" value="Winged helix' DNA-binding domain"/>
    <property type="match status" value="1"/>
</dbReference>
<dbReference type="GO" id="GO:0005634">
    <property type="term" value="C:nucleus"/>
    <property type="evidence" value="ECO:0007669"/>
    <property type="project" value="TreeGrafter"/>
</dbReference>
<evidence type="ECO:0000256" key="1">
    <source>
        <dbReference type="ARBA" id="ARBA00001947"/>
    </source>
</evidence>
<feature type="domain" description="HRDC" evidence="12">
    <location>
        <begin position="591"/>
        <end position="671"/>
    </location>
</feature>
<dbReference type="CDD" id="cd17920">
    <property type="entry name" value="DEXHc_RecQ"/>
    <property type="match status" value="1"/>
</dbReference>
<keyword evidence="5" id="KW-0347">Helicase</keyword>
<keyword evidence="3" id="KW-0547">Nucleotide-binding</keyword>
<evidence type="ECO:0000256" key="2">
    <source>
        <dbReference type="ARBA" id="ARBA00005446"/>
    </source>
</evidence>
<dbReference type="InterPro" id="IPR011545">
    <property type="entry name" value="DEAD/DEAH_box_helicase_dom"/>
</dbReference>
<comment type="similarity">
    <text evidence="2">Belongs to the helicase family. RecQ subfamily.</text>
</comment>
<dbReference type="InterPro" id="IPR018982">
    <property type="entry name" value="RQC_domain"/>
</dbReference>
<feature type="region of interest" description="Disordered" evidence="11">
    <location>
        <begin position="1"/>
        <end position="21"/>
    </location>
</feature>
<dbReference type="InterPro" id="IPR044876">
    <property type="entry name" value="HRDC_dom_sf"/>
</dbReference>
<evidence type="ECO:0000259" key="14">
    <source>
        <dbReference type="PROSITE" id="PS51194"/>
    </source>
</evidence>
<dbReference type="GO" id="GO:0003677">
    <property type="term" value="F:DNA binding"/>
    <property type="evidence" value="ECO:0007669"/>
    <property type="project" value="UniProtKB-KW"/>
</dbReference>
<dbReference type="Pfam" id="PF00270">
    <property type="entry name" value="DEAD"/>
    <property type="match status" value="1"/>
</dbReference>
<dbReference type="Proteomes" id="UP001055712">
    <property type="component" value="Unassembled WGS sequence"/>
</dbReference>
<dbReference type="InterPro" id="IPR010997">
    <property type="entry name" value="HRDC-like_sf"/>
</dbReference>
<proteinExistence type="inferred from homology"/>
<feature type="compositionally biased region" description="Low complexity" evidence="11">
    <location>
        <begin position="881"/>
        <end position="892"/>
    </location>
</feature>
<feature type="region of interest" description="Disordered" evidence="11">
    <location>
        <begin position="828"/>
        <end position="892"/>
    </location>
</feature>
<dbReference type="InterPro" id="IPR004589">
    <property type="entry name" value="DNA_helicase_ATP-dep_RecQ"/>
</dbReference>
<sequence>MVLERDTGKFVGAGPAAAPPRTAPRDVLRRFWGYADFRSCQKDVVDAVLQGQDNLVVMATGAGKSLCYHVPPLVLGKPAVVISPLISLMEDQVMALTAKGITACFLGSAQLSAQVREDAWRGRYQFVYITPELAANAIDRLKALRDSAGLALVAVDEAHCISEWGFDFRTEYRHLYKLREALPDVPFLALTATATPKVRADIAANLRLKLDARQWVMSFERRNLHFSVRRKQPQLAQNFAELLGAAAQGELQPTIVYTLTKREAQDTAAALGAQPGLAGRVAAYHSDLSIQQRRQVHADFMHDKLMVVVATVAFGMGIDKGNVRHVYHWGAPASLEAYYQQAGRAGRDGVPSSCILLWSAADAAKNAFIKSSDVHSAEASAQRDSGSDAITAYIHAPRCRHRQMVEYFAAGSYTPQAGGFCRGGCDLCSAAATATAAGGATCRDLAAEARLLLATVQRLREMGLGTAVSILRGSRAQKLKPWMFDMAAADGTKLHGSGMQYSDGWWKALAGTLTGQGLLAGKTVCNPGQRGYSAVTCTEQGSAFLHSGQPLVLQLAGEMLQHETAARQAAEAAAAAQAATAALAEQRSAVKEEEQLLFRALLDVRKAAAAAAGVAPSQLLTDFALWEMVRRRPATCTALASCSGCSELFIRSHGQAFVDALASFCAGSQLLSLGDPSQQQQQQQGADASQRRRSGLLLDGAACSQAAACLGEPKGAAMEAYQRFQEQGQSALIIATTGRPKPISAMTVIGYLADAANSGLPLDWGRAAEDAALSEHEAGSIAEGILAHGSQGLGGVKRSLPTCEYGQIKLVAAMINSQQHWFSKGAAPLAPEEEEAAVGENWPGNADGSAQGGGAAPSSKRQRLSGSNSGGGGGGPAHCWHPGQLQQQHAQQQEPQLERGAVLGWIQASGGCTGPQLLQHFCSSTGSGPSPGSRRQLATLLGCMCGDFDIGRRGGAAATSSLIDLEDGAVQFVAL</sequence>
<keyword evidence="8" id="KW-0413">Isomerase</keyword>
<evidence type="ECO:0000256" key="3">
    <source>
        <dbReference type="ARBA" id="ARBA00022741"/>
    </source>
</evidence>
<dbReference type="InterPro" id="IPR002121">
    <property type="entry name" value="HRDC_dom"/>
</dbReference>
<dbReference type="Gene3D" id="1.10.10.10">
    <property type="entry name" value="Winged helix-like DNA-binding domain superfamily/Winged helix DNA-binding domain"/>
    <property type="match status" value="1"/>
</dbReference>
<dbReference type="InterPro" id="IPR014001">
    <property type="entry name" value="Helicase_ATP-bd"/>
</dbReference>
<evidence type="ECO:0000259" key="13">
    <source>
        <dbReference type="PROSITE" id="PS51192"/>
    </source>
</evidence>
<feature type="compositionally biased region" description="Low complexity" evidence="11">
    <location>
        <begin position="838"/>
        <end position="849"/>
    </location>
</feature>
<dbReference type="PROSITE" id="PS51194">
    <property type="entry name" value="HELICASE_CTER"/>
    <property type="match status" value="1"/>
</dbReference>